<dbReference type="EMBL" id="JAWDJW010006546">
    <property type="protein sequence ID" value="KAK3064326.1"/>
    <property type="molecule type" value="Genomic_DNA"/>
</dbReference>
<sequence>MSAIADGDNSVIQVLYALHAGFDTMDFAGPMEVLSYAQHDIKNKASKAFKITTVAASQGVTSSQGVTIKADIDFDDAHEELKDYDVLIIPGGSTDDVLQNNSEPIKLIQTFAELQKSDPSKERTLMSVCTGSLFLAQAGVLQGLAATTHPDFYTKMENLCKEAARTGDLEQTD</sequence>
<evidence type="ECO:0000313" key="1">
    <source>
        <dbReference type="EMBL" id="KAK3064326.1"/>
    </source>
</evidence>
<accession>A0ACC3DAF6</accession>
<evidence type="ECO:0000313" key="2">
    <source>
        <dbReference type="Proteomes" id="UP001186974"/>
    </source>
</evidence>
<feature type="non-terminal residue" evidence="1">
    <location>
        <position position="173"/>
    </location>
</feature>
<reference evidence="1" key="1">
    <citation type="submission" date="2024-09" db="EMBL/GenBank/DDBJ databases">
        <title>Black Yeasts Isolated from many extreme environments.</title>
        <authorList>
            <person name="Coleine C."/>
            <person name="Stajich J.E."/>
            <person name="Selbmann L."/>
        </authorList>
    </citation>
    <scope>NUCLEOTIDE SEQUENCE</scope>
    <source>
        <strain evidence="1">CCFEE 5737</strain>
    </source>
</reference>
<name>A0ACC3DAF6_9PEZI</name>
<comment type="caution">
    <text evidence="1">The sequence shown here is derived from an EMBL/GenBank/DDBJ whole genome shotgun (WGS) entry which is preliminary data.</text>
</comment>
<organism evidence="1 2">
    <name type="scientific">Coniosporium uncinatum</name>
    <dbReference type="NCBI Taxonomy" id="93489"/>
    <lineage>
        <taxon>Eukaryota</taxon>
        <taxon>Fungi</taxon>
        <taxon>Dikarya</taxon>
        <taxon>Ascomycota</taxon>
        <taxon>Pezizomycotina</taxon>
        <taxon>Dothideomycetes</taxon>
        <taxon>Dothideomycetes incertae sedis</taxon>
        <taxon>Coniosporium</taxon>
    </lineage>
</organism>
<gene>
    <name evidence="1" type="ORF">LTS18_008222</name>
</gene>
<proteinExistence type="predicted"/>
<protein>
    <submittedName>
        <fullName evidence="1">Uncharacterized protein</fullName>
    </submittedName>
</protein>
<dbReference type="Proteomes" id="UP001186974">
    <property type="component" value="Unassembled WGS sequence"/>
</dbReference>
<keyword evidence="2" id="KW-1185">Reference proteome</keyword>